<dbReference type="PANTHER" id="PTHR47154:SF2">
    <property type="entry name" value="G-PROTEIN COUPLED RECEPTOR MTH-RELATED"/>
    <property type="match status" value="1"/>
</dbReference>
<dbReference type="Gene3D" id="1.20.1070.10">
    <property type="entry name" value="Rhodopsin 7-helix transmembrane proteins"/>
    <property type="match status" value="1"/>
</dbReference>
<keyword evidence="2 6" id="KW-0812">Transmembrane</keyword>
<feature type="region of interest" description="Disordered" evidence="5">
    <location>
        <begin position="525"/>
        <end position="553"/>
    </location>
</feature>
<dbReference type="OrthoDB" id="6134459at2759"/>
<comment type="subcellular location">
    <subcellularLocation>
        <location evidence="1">Membrane</location>
        <topology evidence="1">Multi-pass membrane protein</topology>
    </subcellularLocation>
</comment>
<dbReference type="Proteomes" id="UP000291343">
    <property type="component" value="Unassembled WGS sequence"/>
</dbReference>
<feature type="compositionally biased region" description="Basic and acidic residues" evidence="5">
    <location>
        <begin position="536"/>
        <end position="553"/>
    </location>
</feature>
<evidence type="ECO:0000313" key="9">
    <source>
        <dbReference type="Proteomes" id="UP000291343"/>
    </source>
</evidence>
<dbReference type="PROSITE" id="PS50261">
    <property type="entry name" value="G_PROTEIN_RECEP_F2_4"/>
    <property type="match status" value="1"/>
</dbReference>
<feature type="domain" description="G-protein coupled receptors family 2 profile 2" evidence="7">
    <location>
        <begin position="323"/>
        <end position="497"/>
    </location>
</feature>
<accession>A0A482WX89</accession>
<feature type="transmembrane region" description="Helical" evidence="6">
    <location>
        <begin position="385"/>
        <end position="412"/>
    </location>
</feature>
<dbReference type="InParanoid" id="A0A482WX89"/>
<feature type="transmembrane region" description="Helical" evidence="6">
    <location>
        <begin position="433"/>
        <end position="453"/>
    </location>
</feature>
<evidence type="ECO:0000259" key="7">
    <source>
        <dbReference type="PROSITE" id="PS50261"/>
    </source>
</evidence>
<dbReference type="GO" id="GO:0008528">
    <property type="term" value="F:G protein-coupled peptide receptor activity"/>
    <property type="evidence" value="ECO:0007669"/>
    <property type="project" value="TreeGrafter"/>
</dbReference>
<sequence>MRAIQAVGFIAYWDLFHLKGCSPRMSSLEIQHSAFYDSLASRTDEIGEVFVQYKDTGTLPHDEPPVVTAYVMYRKFNVPSLNNTSSNVSSPFSKNTSSTKISNRFDELSENSTTNKTLDSNGTIAYINVEAKLPTLSYDEIFKFKRKCCPFNKVFVGLFDHCFTAICEDIPKDASTVFSFERHPDTAHLKGDALQNDEPFHCDGPPQYGPPYENVTVLPNGSMYFFEKGVTRPFPDDEKFVYCLEPISDDNLLLFSCEMESDPQPLAYKITKIVSCVFLTGFIVVYMLKPKLHTLHNRCLMRLIICLLGRMKSTKNVQRVSVQRKIRKYSQYGWGLASVILIIAVFIDFLAAGADDDSWVSHVIIAPQFALYEQRWMGTNKAMYIYFYGPLLTLNVINLVFFVLTLNTIIQVRKDNNNVFKRSDCSRRHVQAEIKWFSIFAKLYVVMGITWVLDIFAFELSDSNSQKQLLSKIVVYSVDIFNLSQGILIFFITIFNKETARTLSKTFSATIMKARGSLTNSKKGIVTDDTTLQNGGEKDGRERASSKERSTSV</sequence>
<feature type="compositionally biased region" description="Polar residues" evidence="5">
    <location>
        <begin position="525"/>
        <end position="534"/>
    </location>
</feature>
<reference evidence="8 9" key="1">
    <citation type="journal article" date="2017" name="Gigascience">
        <title>Genome sequence of the small brown planthopper, Laodelphax striatellus.</title>
        <authorList>
            <person name="Zhu J."/>
            <person name="Jiang F."/>
            <person name="Wang X."/>
            <person name="Yang P."/>
            <person name="Bao Y."/>
            <person name="Zhao W."/>
            <person name="Wang W."/>
            <person name="Lu H."/>
            <person name="Wang Q."/>
            <person name="Cui N."/>
            <person name="Li J."/>
            <person name="Chen X."/>
            <person name="Luo L."/>
            <person name="Yu J."/>
            <person name="Kang L."/>
            <person name="Cui F."/>
        </authorList>
    </citation>
    <scope>NUCLEOTIDE SEQUENCE [LARGE SCALE GENOMIC DNA]</scope>
    <source>
        <strain evidence="8">Lst14</strain>
    </source>
</reference>
<protein>
    <recommendedName>
        <fullName evidence="7">G-protein coupled receptors family 2 profile 2 domain-containing protein</fullName>
    </recommendedName>
</protein>
<evidence type="ECO:0000256" key="6">
    <source>
        <dbReference type="SAM" id="Phobius"/>
    </source>
</evidence>
<dbReference type="EMBL" id="QKKF02023298">
    <property type="protein sequence ID" value="RZF37781.1"/>
    <property type="molecule type" value="Genomic_DNA"/>
</dbReference>
<dbReference type="PANTHER" id="PTHR47154">
    <property type="entry name" value="G-PROTEIN COUPLED RECEPTOR MTH-RELATED"/>
    <property type="match status" value="1"/>
</dbReference>
<dbReference type="CDD" id="cd15039">
    <property type="entry name" value="7tmB3_Methuselah-like"/>
    <property type="match status" value="1"/>
</dbReference>
<feature type="transmembrane region" description="Helical" evidence="6">
    <location>
        <begin position="266"/>
        <end position="288"/>
    </location>
</feature>
<dbReference type="Pfam" id="PF00002">
    <property type="entry name" value="7tm_2"/>
    <property type="match status" value="1"/>
</dbReference>
<evidence type="ECO:0000256" key="1">
    <source>
        <dbReference type="ARBA" id="ARBA00004141"/>
    </source>
</evidence>
<evidence type="ECO:0000256" key="4">
    <source>
        <dbReference type="ARBA" id="ARBA00023136"/>
    </source>
</evidence>
<gene>
    <name evidence="8" type="ORF">LSTR_LSTR007143</name>
</gene>
<evidence type="ECO:0000313" key="8">
    <source>
        <dbReference type="EMBL" id="RZF37781.1"/>
    </source>
</evidence>
<name>A0A482WX89_LAOST</name>
<organism evidence="8 9">
    <name type="scientific">Laodelphax striatellus</name>
    <name type="common">Small brown planthopper</name>
    <name type="synonym">Delphax striatella</name>
    <dbReference type="NCBI Taxonomy" id="195883"/>
    <lineage>
        <taxon>Eukaryota</taxon>
        <taxon>Metazoa</taxon>
        <taxon>Ecdysozoa</taxon>
        <taxon>Arthropoda</taxon>
        <taxon>Hexapoda</taxon>
        <taxon>Insecta</taxon>
        <taxon>Pterygota</taxon>
        <taxon>Neoptera</taxon>
        <taxon>Paraneoptera</taxon>
        <taxon>Hemiptera</taxon>
        <taxon>Auchenorrhyncha</taxon>
        <taxon>Fulgoroidea</taxon>
        <taxon>Delphacidae</taxon>
        <taxon>Criomorphinae</taxon>
        <taxon>Laodelphax</taxon>
    </lineage>
</organism>
<comment type="caution">
    <text evidence="8">The sequence shown here is derived from an EMBL/GenBank/DDBJ whole genome shotgun (WGS) entry which is preliminary data.</text>
</comment>
<dbReference type="InterPro" id="IPR017981">
    <property type="entry name" value="GPCR_2-like_7TM"/>
</dbReference>
<dbReference type="GO" id="GO:0005886">
    <property type="term" value="C:plasma membrane"/>
    <property type="evidence" value="ECO:0007669"/>
    <property type="project" value="TreeGrafter"/>
</dbReference>
<keyword evidence="3 6" id="KW-1133">Transmembrane helix</keyword>
<evidence type="ECO:0000256" key="2">
    <source>
        <dbReference type="ARBA" id="ARBA00022692"/>
    </source>
</evidence>
<feature type="transmembrane region" description="Helical" evidence="6">
    <location>
        <begin position="332"/>
        <end position="352"/>
    </location>
</feature>
<dbReference type="AlphaFoldDB" id="A0A482WX89"/>
<keyword evidence="9" id="KW-1185">Reference proteome</keyword>
<dbReference type="InterPro" id="IPR000832">
    <property type="entry name" value="GPCR_2_secretin-like"/>
</dbReference>
<dbReference type="InterPro" id="IPR051384">
    <property type="entry name" value="Mth_GPCR"/>
</dbReference>
<proteinExistence type="predicted"/>
<evidence type="ECO:0000256" key="5">
    <source>
        <dbReference type="SAM" id="MobiDB-lite"/>
    </source>
</evidence>
<dbReference type="STRING" id="195883.A0A482WX89"/>
<keyword evidence="4 6" id="KW-0472">Membrane</keyword>
<feature type="transmembrane region" description="Helical" evidence="6">
    <location>
        <begin position="473"/>
        <end position="495"/>
    </location>
</feature>
<evidence type="ECO:0000256" key="3">
    <source>
        <dbReference type="ARBA" id="ARBA00022989"/>
    </source>
</evidence>
<dbReference type="GO" id="GO:0007166">
    <property type="term" value="P:cell surface receptor signaling pathway"/>
    <property type="evidence" value="ECO:0007669"/>
    <property type="project" value="InterPro"/>
</dbReference>